<accession>A0AAV5JRY8</accession>
<dbReference type="InterPro" id="IPR044822">
    <property type="entry name" value="Myb_DNA-bind_4"/>
</dbReference>
<dbReference type="InterPro" id="IPR001005">
    <property type="entry name" value="SANT/Myb"/>
</dbReference>
<protein>
    <recommendedName>
        <fullName evidence="2">Myb-like domain-containing protein</fullName>
    </recommendedName>
</protein>
<feature type="region of interest" description="Disordered" evidence="1">
    <location>
        <begin position="29"/>
        <end position="57"/>
    </location>
</feature>
<sequence length="388" mass="43719">MKPSSARSQRRQPEVRLLVKPLVRVPESVETYGTASSLPNMEKEQPLDETNDGTQTMKHPRWTREETIVLIQGKNAIEENLLREGQQQGQNEPKWYLVSLYCKQHGVDREAVQCRKRWNTLIGEYKKIKTWESQIREGADSFWVMRAKLKRERKLPNSFDKEVYDAFEGKRSAVAAIPLATEMGSDIANEATGWEEETGDDNAKEATAMEEETGDEVAEAVFDCGHSHAIAEEGLFSNYEQPGQEDIVQGFEKENIETSGITTKTVNGLSPNSELEAYRIFLLFFCFYAADKVKGKNPASSEWTGSMTEDGLKHGWSSLDGCVDAKLDQLIKVLERNGSLINEQIQAQNTNCQLDRDQGKEHTESLIAAINKLTEAVVKIANKLQVKK</sequence>
<gene>
    <name evidence="3" type="ORF">SLEP1_g27937</name>
</gene>
<evidence type="ECO:0000313" key="4">
    <source>
        <dbReference type="Proteomes" id="UP001054252"/>
    </source>
</evidence>
<dbReference type="PANTHER" id="PTHR47211:SF3">
    <property type="entry name" value="TRIHELIX TRANSCRIPTION FACTOR ASR3-LIKE"/>
    <property type="match status" value="1"/>
</dbReference>
<dbReference type="InterPro" id="IPR009057">
    <property type="entry name" value="Homeodomain-like_sf"/>
</dbReference>
<dbReference type="Proteomes" id="UP001054252">
    <property type="component" value="Unassembled WGS sequence"/>
</dbReference>
<dbReference type="SUPFAM" id="SSF46689">
    <property type="entry name" value="Homeodomain-like"/>
    <property type="match status" value="1"/>
</dbReference>
<dbReference type="AlphaFoldDB" id="A0AAV5JRY8"/>
<organism evidence="3 4">
    <name type="scientific">Rubroshorea leprosula</name>
    <dbReference type="NCBI Taxonomy" id="152421"/>
    <lineage>
        <taxon>Eukaryota</taxon>
        <taxon>Viridiplantae</taxon>
        <taxon>Streptophyta</taxon>
        <taxon>Embryophyta</taxon>
        <taxon>Tracheophyta</taxon>
        <taxon>Spermatophyta</taxon>
        <taxon>Magnoliopsida</taxon>
        <taxon>eudicotyledons</taxon>
        <taxon>Gunneridae</taxon>
        <taxon>Pentapetalae</taxon>
        <taxon>rosids</taxon>
        <taxon>malvids</taxon>
        <taxon>Malvales</taxon>
        <taxon>Dipterocarpaceae</taxon>
        <taxon>Rubroshorea</taxon>
    </lineage>
</organism>
<dbReference type="Pfam" id="PF13837">
    <property type="entry name" value="Myb_DNA-bind_4"/>
    <property type="match status" value="1"/>
</dbReference>
<reference evidence="3 4" key="1">
    <citation type="journal article" date="2021" name="Commun. Biol.">
        <title>The genome of Shorea leprosula (Dipterocarpaceae) highlights the ecological relevance of drought in aseasonal tropical rainforests.</title>
        <authorList>
            <person name="Ng K.K.S."/>
            <person name="Kobayashi M.J."/>
            <person name="Fawcett J.A."/>
            <person name="Hatakeyama M."/>
            <person name="Paape T."/>
            <person name="Ng C.H."/>
            <person name="Ang C.C."/>
            <person name="Tnah L.H."/>
            <person name="Lee C.T."/>
            <person name="Nishiyama T."/>
            <person name="Sese J."/>
            <person name="O'Brien M.J."/>
            <person name="Copetti D."/>
            <person name="Mohd Noor M.I."/>
            <person name="Ong R.C."/>
            <person name="Putra M."/>
            <person name="Sireger I.Z."/>
            <person name="Indrioko S."/>
            <person name="Kosugi Y."/>
            <person name="Izuno A."/>
            <person name="Isagi Y."/>
            <person name="Lee S.L."/>
            <person name="Shimizu K.K."/>
        </authorList>
    </citation>
    <scope>NUCLEOTIDE SEQUENCE [LARGE SCALE GENOMIC DNA]</scope>
    <source>
        <strain evidence="3">214</strain>
    </source>
</reference>
<comment type="caution">
    <text evidence="3">The sequence shown here is derived from an EMBL/GenBank/DDBJ whole genome shotgun (WGS) entry which is preliminary data.</text>
</comment>
<dbReference type="PANTHER" id="PTHR47211">
    <property type="entry name" value="TRIHELIX TRANSCRIPTION FACTOR ASR3"/>
    <property type="match status" value="1"/>
</dbReference>
<dbReference type="EMBL" id="BPVZ01000048">
    <property type="protein sequence ID" value="GKV17423.1"/>
    <property type="molecule type" value="Genomic_DNA"/>
</dbReference>
<evidence type="ECO:0000259" key="2">
    <source>
        <dbReference type="PROSITE" id="PS50090"/>
    </source>
</evidence>
<dbReference type="Gene3D" id="1.10.10.60">
    <property type="entry name" value="Homeodomain-like"/>
    <property type="match status" value="1"/>
</dbReference>
<keyword evidence="4" id="KW-1185">Reference proteome</keyword>
<evidence type="ECO:0000313" key="3">
    <source>
        <dbReference type="EMBL" id="GKV17423.1"/>
    </source>
</evidence>
<evidence type="ECO:0000256" key="1">
    <source>
        <dbReference type="SAM" id="MobiDB-lite"/>
    </source>
</evidence>
<proteinExistence type="predicted"/>
<feature type="domain" description="Myb-like" evidence="2">
    <location>
        <begin position="54"/>
        <end position="122"/>
    </location>
</feature>
<dbReference type="PROSITE" id="PS50090">
    <property type="entry name" value="MYB_LIKE"/>
    <property type="match status" value="1"/>
</dbReference>
<name>A0AAV5JRY8_9ROSI</name>